<evidence type="ECO:0000313" key="1">
    <source>
        <dbReference type="EMBL" id="CUM59325.1"/>
    </source>
</evidence>
<dbReference type="AlphaFoldDB" id="A0A1J1JDV7"/>
<dbReference type="EMBL" id="LO018304">
    <property type="protein sequence ID" value="CUM59325.1"/>
    <property type="molecule type" value="Genomic_DNA"/>
</dbReference>
<accession>A0A1J1JDV7</accession>
<name>A0A1J1JDV7_PLAAG</name>
<protein>
    <submittedName>
        <fullName evidence="1">Uncharacterized protein</fullName>
    </submittedName>
</protein>
<reference evidence="1" key="1">
    <citation type="submission" date="2015-09" db="EMBL/GenBank/DDBJ databases">
        <authorList>
            <person name="Jackson K.R."/>
            <person name="Lunt B.L."/>
            <person name="Fisher J.N.B."/>
            <person name="Gardner A.V."/>
            <person name="Bailey M.E."/>
            <person name="Deus L.M."/>
            <person name="Earl A.S."/>
            <person name="Gibby P.D."/>
            <person name="Hartmann K.A."/>
            <person name="Liu J.E."/>
            <person name="Manci A.M."/>
            <person name="Nielsen D.A."/>
            <person name="Solomon M.B."/>
            <person name="Breakwell D.P."/>
            <person name="Burnett S.H."/>
            <person name="Grose J.H."/>
        </authorList>
    </citation>
    <scope>NUCLEOTIDE SEQUENCE</scope>
    <source>
        <strain evidence="1">7805</strain>
    </source>
</reference>
<gene>
    <name evidence="1" type="ORF">PLAM_1358</name>
</gene>
<sequence>MLGFSPSSIGAHYIDQLLGNFLRLQRKYLAVNNPVTKVIVTLNKKANIPG</sequence>
<proteinExistence type="predicted"/>
<organism evidence="1">
    <name type="scientific">Planktothrix agardhii</name>
    <name type="common">Oscillatoria agardhii</name>
    <dbReference type="NCBI Taxonomy" id="1160"/>
    <lineage>
        <taxon>Bacteria</taxon>
        <taxon>Bacillati</taxon>
        <taxon>Cyanobacteriota</taxon>
        <taxon>Cyanophyceae</taxon>
        <taxon>Oscillatoriophycideae</taxon>
        <taxon>Oscillatoriales</taxon>
        <taxon>Microcoleaceae</taxon>
        <taxon>Planktothrix</taxon>
    </lineage>
</organism>